<dbReference type="Proteomes" id="UP000076925">
    <property type="component" value="Unassembled WGS sequence"/>
</dbReference>
<keyword evidence="1 3" id="KW-0808">Transferase</keyword>
<dbReference type="Pfam" id="PF13649">
    <property type="entry name" value="Methyltransf_25"/>
    <property type="match status" value="1"/>
</dbReference>
<sequence length="233" mass="27294">MRKSWIDKIIQQQIAYYNARANEYDEWFKRLGRYDRGTEINQRWFNEVAVVKNALYQIGTVETALELACGTGIWTQELLKLGKRITALDASQMCIEINRSKLSAATNVEYRQVDLFTWEPDTEYDLVFFSFWLSHVPPELLDSFLAKVYKSVRVGGKLFIIDSRFEPTSTAKNHVLIHDSNIYIKRKLNDGQEFQIVKIFYQPEQLLDKLIQAGFNAEVKLTDNYFIYTYGDK</sequence>
<evidence type="ECO:0000259" key="2">
    <source>
        <dbReference type="Pfam" id="PF13649"/>
    </source>
</evidence>
<evidence type="ECO:0000313" key="3">
    <source>
        <dbReference type="EMBL" id="KYC39155.1"/>
    </source>
</evidence>
<proteinExistence type="predicted"/>
<name>A0A139X383_9CYAN</name>
<dbReference type="OrthoDB" id="3568407at2"/>
<dbReference type="AlphaFoldDB" id="A0A139X383"/>
<dbReference type="CDD" id="cd02440">
    <property type="entry name" value="AdoMet_MTases"/>
    <property type="match status" value="1"/>
</dbReference>
<evidence type="ECO:0000256" key="1">
    <source>
        <dbReference type="ARBA" id="ARBA00022679"/>
    </source>
</evidence>
<accession>A0A139X383</accession>
<dbReference type="InterPro" id="IPR029063">
    <property type="entry name" value="SAM-dependent_MTases_sf"/>
</dbReference>
<dbReference type="STRING" id="128403.WA1_33695"/>
<feature type="domain" description="Methyltransferase" evidence="2">
    <location>
        <begin position="65"/>
        <end position="156"/>
    </location>
</feature>
<protein>
    <submittedName>
        <fullName evidence="3">Methyltransferase type 12</fullName>
    </submittedName>
</protein>
<dbReference type="Gene3D" id="3.40.50.150">
    <property type="entry name" value="Vaccinia Virus protein VP39"/>
    <property type="match status" value="1"/>
</dbReference>
<reference evidence="3 4" key="1">
    <citation type="journal article" date="2013" name="Genome Biol. Evol.">
        <title>Genomes of Stigonematalean cyanobacteria (subsection V) and the evolution of oxygenic photosynthesis from prokaryotes to plastids.</title>
        <authorList>
            <person name="Dagan T."/>
            <person name="Roettger M."/>
            <person name="Stucken K."/>
            <person name="Landan G."/>
            <person name="Koch R."/>
            <person name="Major P."/>
            <person name="Gould S.B."/>
            <person name="Goremykin V.V."/>
            <person name="Rippka R."/>
            <person name="Tandeau de Marsac N."/>
            <person name="Gugger M."/>
            <person name="Lockhart P.J."/>
            <person name="Allen J.F."/>
            <person name="Brune I."/>
            <person name="Maus I."/>
            <person name="Puhler A."/>
            <person name="Martin W.F."/>
        </authorList>
    </citation>
    <scope>NUCLEOTIDE SEQUENCE [LARGE SCALE GENOMIC DNA]</scope>
    <source>
        <strain evidence="3 4">PCC 7110</strain>
    </source>
</reference>
<organism evidence="3 4">
    <name type="scientific">Scytonema hofmannii PCC 7110</name>
    <dbReference type="NCBI Taxonomy" id="128403"/>
    <lineage>
        <taxon>Bacteria</taxon>
        <taxon>Bacillati</taxon>
        <taxon>Cyanobacteriota</taxon>
        <taxon>Cyanophyceae</taxon>
        <taxon>Nostocales</taxon>
        <taxon>Scytonemataceae</taxon>
        <taxon>Scytonema</taxon>
    </lineage>
</organism>
<dbReference type="SUPFAM" id="SSF53335">
    <property type="entry name" value="S-adenosyl-L-methionine-dependent methyltransferases"/>
    <property type="match status" value="1"/>
</dbReference>
<comment type="caution">
    <text evidence="3">The sequence shown here is derived from an EMBL/GenBank/DDBJ whole genome shotgun (WGS) entry which is preliminary data.</text>
</comment>
<keyword evidence="4" id="KW-1185">Reference proteome</keyword>
<dbReference type="InterPro" id="IPR041698">
    <property type="entry name" value="Methyltransf_25"/>
</dbReference>
<dbReference type="RefSeq" id="WP_066613432.1">
    <property type="nucleotide sequence ID" value="NZ_KQ976354.1"/>
</dbReference>
<dbReference type="GO" id="GO:0008168">
    <property type="term" value="F:methyltransferase activity"/>
    <property type="evidence" value="ECO:0007669"/>
    <property type="project" value="UniProtKB-KW"/>
</dbReference>
<evidence type="ECO:0000313" key="4">
    <source>
        <dbReference type="Proteomes" id="UP000076925"/>
    </source>
</evidence>
<dbReference type="PANTHER" id="PTHR43861">
    <property type="entry name" value="TRANS-ACONITATE 2-METHYLTRANSFERASE-RELATED"/>
    <property type="match status" value="1"/>
</dbReference>
<dbReference type="GO" id="GO:0032259">
    <property type="term" value="P:methylation"/>
    <property type="evidence" value="ECO:0007669"/>
    <property type="project" value="UniProtKB-KW"/>
</dbReference>
<keyword evidence="3" id="KW-0489">Methyltransferase</keyword>
<gene>
    <name evidence="3" type="ORF">WA1_33695</name>
</gene>
<dbReference type="EMBL" id="ANNX02000036">
    <property type="protein sequence ID" value="KYC39155.1"/>
    <property type="molecule type" value="Genomic_DNA"/>
</dbReference>